<dbReference type="AlphaFoldDB" id="A0A926EW99"/>
<dbReference type="InterPro" id="IPR024234">
    <property type="entry name" value="DUF3801"/>
</dbReference>
<name>A0A926EW99_9FIRM</name>
<keyword evidence="3" id="KW-1185">Reference proteome</keyword>
<comment type="caution">
    <text evidence="2">The sequence shown here is derived from an EMBL/GenBank/DDBJ whole genome shotgun (WGS) entry which is preliminary data.</text>
</comment>
<keyword evidence="1" id="KW-0175">Coiled coil</keyword>
<evidence type="ECO:0000313" key="2">
    <source>
        <dbReference type="EMBL" id="MBC8587722.1"/>
    </source>
</evidence>
<dbReference type="Pfam" id="PF12687">
    <property type="entry name" value="DUF3801"/>
    <property type="match status" value="1"/>
</dbReference>
<feature type="coiled-coil region" evidence="1">
    <location>
        <begin position="63"/>
        <end position="90"/>
    </location>
</feature>
<dbReference type="Proteomes" id="UP000601171">
    <property type="component" value="Unassembled WGS sequence"/>
</dbReference>
<reference evidence="2" key="1">
    <citation type="submission" date="2020-08" db="EMBL/GenBank/DDBJ databases">
        <title>Genome public.</title>
        <authorList>
            <person name="Liu C."/>
            <person name="Sun Q."/>
        </authorList>
    </citation>
    <scope>NUCLEOTIDE SEQUENCE</scope>
    <source>
        <strain evidence="2">BX21</strain>
    </source>
</reference>
<dbReference type="EMBL" id="JACRTG010000016">
    <property type="protein sequence ID" value="MBC8587722.1"/>
    <property type="molecule type" value="Genomic_DNA"/>
</dbReference>
<dbReference type="RefSeq" id="WP_262429167.1">
    <property type="nucleotide sequence ID" value="NZ_JACRTG010000016.1"/>
</dbReference>
<gene>
    <name evidence="2" type="ORF">H8707_05660</name>
</gene>
<accession>A0A926EW99</accession>
<proteinExistence type="predicted"/>
<sequence length="131" mass="15066">MVNDEVNNKAINIEIKVAEYSAKAIFKAIKKIIEDASEKSQPLADYLSEKRKTNSSKLKDMVKKGQLENIDLQKGEVKELKNQLNRYGVNFSIMNNKESKYSDHFPYDIQKTDMVIAAAHFDLLVKEKTIR</sequence>
<protein>
    <submittedName>
        <fullName evidence="2">DUF3801 domain-containing protein</fullName>
    </submittedName>
</protein>
<organism evidence="2 3">
    <name type="scientific">Paratissierella segnis</name>
    <dbReference type="NCBI Taxonomy" id="2763679"/>
    <lineage>
        <taxon>Bacteria</taxon>
        <taxon>Bacillati</taxon>
        <taxon>Bacillota</taxon>
        <taxon>Tissierellia</taxon>
        <taxon>Tissierellales</taxon>
        <taxon>Tissierellaceae</taxon>
        <taxon>Paratissierella</taxon>
    </lineage>
</organism>
<evidence type="ECO:0000256" key="1">
    <source>
        <dbReference type="SAM" id="Coils"/>
    </source>
</evidence>
<evidence type="ECO:0000313" key="3">
    <source>
        <dbReference type="Proteomes" id="UP000601171"/>
    </source>
</evidence>